<dbReference type="Proteomes" id="UP000019804">
    <property type="component" value="Unassembled WGS sequence"/>
</dbReference>
<sequence length="169" mass="18904">MYDLTPAIHRLVSTSAYWHLPRERNNHLQGTIGTSHNTTLPVGRNQTSNSDELIEQADIEQGASSSEVIGWGIQFMKGGLFLVVVVIPKSIKVVVYGHGCLTAADSDLTKSHNCRRETSIEHSNHISPPQPRSQLTVAQDLRNRYSMVRPWSLLWLELDEQTGFTAQDV</sequence>
<evidence type="ECO:0000313" key="1">
    <source>
        <dbReference type="EMBL" id="EYE92687.1"/>
    </source>
</evidence>
<dbReference type="GeneID" id="63695466"/>
<dbReference type="RefSeq" id="XP_040636375.1">
    <property type="nucleotide sequence ID" value="XM_040780342.1"/>
</dbReference>
<proteinExistence type="predicted"/>
<protein>
    <submittedName>
        <fullName evidence="1">Uncharacterized protein</fullName>
    </submittedName>
</protein>
<dbReference type="HOGENOM" id="CLU_1578181_0_0_1"/>
<evidence type="ECO:0000313" key="2">
    <source>
        <dbReference type="Proteomes" id="UP000019804"/>
    </source>
</evidence>
<accession>A0A017S6V6</accession>
<dbReference type="AlphaFoldDB" id="A0A017S6V6"/>
<name>A0A017S6V6_ASPRC</name>
<keyword evidence="2" id="KW-1185">Reference proteome</keyword>
<dbReference type="EMBL" id="KK088435">
    <property type="protein sequence ID" value="EYE92687.1"/>
    <property type="molecule type" value="Genomic_DNA"/>
</dbReference>
<gene>
    <name evidence="1" type="ORF">EURHEDRAFT_404855</name>
</gene>
<organism evidence="1 2">
    <name type="scientific">Aspergillus ruber (strain CBS 135680)</name>
    <dbReference type="NCBI Taxonomy" id="1388766"/>
    <lineage>
        <taxon>Eukaryota</taxon>
        <taxon>Fungi</taxon>
        <taxon>Dikarya</taxon>
        <taxon>Ascomycota</taxon>
        <taxon>Pezizomycotina</taxon>
        <taxon>Eurotiomycetes</taxon>
        <taxon>Eurotiomycetidae</taxon>
        <taxon>Eurotiales</taxon>
        <taxon>Aspergillaceae</taxon>
        <taxon>Aspergillus</taxon>
        <taxon>Aspergillus subgen. Aspergillus</taxon>
    </lineage>
</organism>
<reference evidence="2" key="1">
    <citation type="journal article" date="2014" name="Nat. Commun.">
        <title>Genomic adaptations of the halophilic Dead Sea filamentous fungus Eurotium rubrum.</title>
        <authorList>
            <person name="Kis-Papo T."/>
            <person name="Weig A.R."/>
            <person name="Riley R."/>
            <person name="Persoh D."/>
            <person name="Salamov A."/>
            <person name="Sun H."/>
            <person name="Lipzen A."/>
            <person name="Wasser S.P."/>
            <person name="Rambold G."/>
            <person name="Grigoriev I.V."/>
            <person name="Nevo E."/>
        </authorList>
    </citation>
    <scope>NUCLEOTIDE SEQUENCE [LARGE SCALE GENOMIC DNA]</scope>
    <source>
        <strain evidence="2">CBS 135680</strain>
    </source>
</reference>